<comment type="caution">
    <text evidence="2">The sequence shown here is derived from an EMBL/GenBank/DDBJ whole genome shotgun (WGS) entry which is preliminary data.</text>
</comment>
<keyword evidence="1" id="KW-0732">Signal</keyword>
<reference evidence="2" key="1">
    <citation type="submission" date="2021-02" db="EMBL/GenBank/DDBJ databases">
        <authorList>
            <person name="Nowell W R."/>
        </authorList>
    </citation>
    <scope>NUCLEOTIDE SEQUENCE</scope>
</reference>
<dbReference type="EMBL" id="CAJNOR010000240">
    <property type="protein sequence ID" value="CAF0852043.1"/>
    <property type="molecule type" value="Genomic_DNA"/>
</dbReference>
<accession>A0A813WKI2</accession>
<dbReference type="Proteomes" id="UP000663828">
    <property type="component" value="Unassembled WGS sequence"/>
</dbReference>
<keyword evidence="3" id="KW-1185">Reference proteome</keyword>
<evidence type="ECO:0000313" key="2">
    <source>
        <dbReference type="EMBL" id="CAF0852043.1"/>
    </source>
</evidence>
<feature type="signal peptide" evidence="1">
    <location>
        <begin position="1"/>
        <end position="20"/>
    </location>
</feature>
<evidence type="ECO:0000256" key="1">
    <source>
        <dbReference type="SAM" id="SignalP"/>
    </source>
</evidence>
<feature type="chain" id="PRO_5032915131" evidence="1">
    <location>
        <begin position="21"/>
        <end position="153"/>
    </location>
</feature>
<gene>
    <name evidence="2" type="ORF">XAT740_LOCUS5532</name>
</gene>
<evidence type="ECO:0000313" key="3">
    <source>
        <dbReference type="Proteomes" id="UP000663828"/>
    </source>
</evidence>
<name>A0A813WKI2_ADIRI</name>
<organism evidence="2 3">
    <name type="scientific">Adineta ricciae</name>
    <name type="common">Rotifer</name>
    <dbReference type="NCBI Taxonomy" id="249248"/>
    <lineage>
        <taxon>Eukaryota</taxon>
        <taxon>Metazoa</taxon>
        <taxon>Spiralia</taxon>
        <taxon>Gnathifera</taxon>
        <taxon>Rotifera</taxon>
        <taxon>Eurotatoria</taxon>
        <taxon>Bdelloidea</taxon>
        <taxon>Adinetida</taxon>
        <taxon>Adinetidae</taxon>
        <taxon>Adineta</taxon>
    </lineage>
</organism>
<proteinExistence type="predicted"/>
<dbReference type="AlphaFoldDB" id="A0A813WKI2"/>
<sequence length="153" mass="17706">MMIFSTYLIVLLSILGLVLTTPVKQISLNDKSEDVTLEQAFRKAEKTLHRYYYLMNSDIDHLVHGMLHILMNHPTSFPFIPYRAMDIAFKNVAQKLGEEEVNTLTKPLLLALEEHHQTKSKQPMTFKLSDETKEKIEDALDKFLDEGEFDAHL</sequence>
<protein>
    <submittedName>
        <fullName evidence="2">Uncharacterized protein</fullName>
    </submittedName>
</protein>